<gene>
    <name evidence="6" type="primary">SVEP1</name>
    <name evidence="6" type="ORF">BLAG_LOCUS21843</name>
</gene>
<dbReference type="Proteomes" id="UP000838412">
    <property type="component" value="Chromosome 7"/>
</dbReference>
<keyword evidence="1" id="KW-0677">Repeat</keyword>
<dbReference type="InterPro" id="IPR003410">
    <property type="entry name" value="HYR_dom"/>
</dbReference>
<dbReference type="PROSITE" id="PS50923">
    <property type="entry name" value="SUSHI"/>
    <property type="match status" value="2"/>
</dbReference>
<feature type="domain" description="Sushi" evidence="5">
    <location>
        <begin position="345"/>
        <end position="408"/>
    </location>
</feature>
<dbReference type="Pfam" id="PF02494">
    <property type="entry name" value="HYR"/>
    <property type="match status" value="2"/>
</dbReference>
<keyword evidence="2 3" id="KW-1015">Disulfide bond</keyword>
<dbReference type="Pfam" id="PF07699">
    <property type="entry name" value="Ephrin_rec_like"/>
    <property type="match status" value="1"/>
</dbReference>
<keyword evidence="3" id="KW-0768">Sushi</keyword>
<evidence type="ECO:0000256" key="3">
    <source>
        <dbReference type="PROSITE-ProRule" id="PRU00302"/>
    </source>
</evidence>
<accession>A0A8K0AA71</accession>
<feature type="domain" description="Sushi" evidence="5">
    <location>
        <begin position="193"/>
        <end position="251"/>
    </location>
</feature>
<dbReference type="AlphaFoldDB" id="A0A8K0AA71"/>
<reference evidence="6" key="1">
    <citation type="submission" date="2022-01" db="EMBL/GenBank/DDBJ databases">
        <authorList>
            <person name="Braso-Vives M."/>
        </authorList>
    </citation>
    <scope>NUCLEOTIDE SEQUENCE</scope>
</reference>
<evidence type="ECO:0000259" key="5">
    <source>
        <dbReference type="PROSITE" id="PS50923"/>
    </source>
</evidence>
<dbReference type="OrthoDB" id="6136178at2759"/>
<protein>
    <submittedName>
        <fullName evidence="6">SVEP1 protein</fullName>
    </submittedName>
</protein>
<evidence type="ECO:0000256" key="2">
    <source>
        <dbReference type="ARBA" id="ARBA00023157"/>
    </source>
</evidence>
<organism evidence="6 7">
    <name type="scientific">Branchiostoma lanceolatum</name>
    <name type="common">Common lancelet</name>
    <name type="synonym">Amphioxus lanceolatum</name>
    <dbReference type="NCBI Taxonomy" id="7740"/>
    <lineage>
        <taxon>Eukaryota</taxon>
        <taxon>Metazoa</taxon>
        <taxon>Chordata</taxon>
        <taxon>Cephalochordata</taxon>
        <taxon>Leptocardii</taxon>
        <taxon>Amphioxiformes</taxon>
        <taxon>Branchiostomatidae</taxon>
        <taxon>Branchiostoma</taxon>
    </lineage>
</organism>
<feature type="disulfide bond" evidence="3">
    <location>
        <begin position="222"/>
        <end position="249"/>
    </location>
</feature>
<dbReference type="Pfam" id="PF00084">
    <property type="entry name" value="Sushi"/>
    <property type="match status" value="2"/>
</dbReference>
<dbReference type="InterPro" id="IPR000436">
    <property type="entry name" value="Sushi_SCR_CCP_dom"/>
</dbReference>
<keyword evidence="7" id="KW-1185">Reference proteome</keyword>
<dbReference type="Gene3D" id="2.10.70.10">
    <property type="entry name" value="Complement Module, domain 1"/>
    <property type="match status" value="2"/>
</dbReference>
<feature type="domain" description="HYR" evidence="4">
    <location>
        <begin position="407"/>
        <end position="492"/>
    </location>
</feature>
<name>A0A8K0AA71_BRALA</name>
<dbReference type="Gene3D" id="2.10.50.10">
    <property type="entry name" value="Tumor Necrosis Factor Receptor, subunit A, domain 2"/>
    <property type="match status" value="1"/>
</dbReference>
<dbReference type="EMBL" id="OV696692">
    <property type="protein sequence ID" value="CAH1269099.1"/>
    <property type="molecule type" value="Genomic_DNA"/>
</dbReference>
<feature type="domain" description="HYR" evidence="4">
    <location>
        <begin position="250"/>
        <end position="344"/>
    </location>
</feature>
<dbReference type="SMART" id="SM00032">
    <property type="entry name" value="CCP"/>
    <property type="match status" value="2"/>
</dbReference>
<evidence type="ECO:0000256" key="1">
    <source>
        <dbReference type="ARBA" id="ARBA00022737"/>
    </source>
</evidence>
<evidence type="ECO:0000313" key="7">
    <source>
        <dbReference type="Proteomes" id="UP000838412"/>
    </source>
</evidence>
<dbReference type="PROSITE" id="PS50825">
    <property type="entry name" value="HYR"/>
    <property type="match status" value="2"/>
</dbReference>
<evidence type="ECO:0000313" key="6">
    <source>
        <dbReference type="EMBL" id="CAH1269099.1"/>
    </source>
</evidence>
<proteinExistence type="predicted"/>
<comment type="caution">
    <text evidence="3">Lacks conserved residue(s) required for the propagation of feature annotation.</text>
</comment>
<sequence length="538" mass="57364">MGVYMFAFGIGSWGIDNYKLRGLGNKDSGGFKYVYLVLDFRALSEVARRLRGDLHTNRYLQVPSSRCPGCHISSHVCLCGTFSGQYACGCNPGYFCSNWAVIKCPRNTYKDTVSPGPCTPCPPNSGTPMTGSTSQSDCICNIGYYQVGGPIQTCSKVTCRPPMYDPTAVRVASGCETPNDFNSQCSLTCQKEVLCPQLAAPPFGRIVGSCSNQFSDLCTFNCNDGYRIFGSSTTSCTSAGRWSQATPTCKNEMKPTVKCPDDIAAIAPVLKTSAKVYWIVPTTTDNSGVPPGVTAKLQSSGAASMVLNQPPPMWLEEGQHFVTYTAEDTDGNTATCDFTIDVRVTTCPSLPEPLHGAVTPSSCSSPSEYGTVCSFSCKSGFEIVGPTVKTCLQTGIWSNQAISKICKDLEVPQFHGCPRDQVLSAGPAEVDVEVTWMEPTAVDNSGIPPAVALVEGKPSGSRFPEGTHNIKYTAADATGLAEDCSFRINVNVVTCSALSRPVNGQKFGCNKAEENFGAVCSFYCNAGRSDTGSVLQVQ</sequence>
<dbReference type="InterPro" id="IPR035976">
    <property type="entry name" value="Sushi/SCR/CCP_sf"/>
</dbReference>
<dbReference type="PANTHER" id="PTHR46343:SF2">
    <property type="entry name" value="SUSHI_VON WILLEBRAND FACTOR TYPE A_EGF_PENTRAXIN DOMAIN-CONTAINING 1"/>
    <property type="match status" value="1"/>
</dbReference>
<dbReference type="InterPro" id="IPR011641">
    <property type="entry name" value="Tyr-kin_ephrin_A/B_rcpt-like"/>
</dbReference>
<dbReference type="SMART" id="SM01411">
    <property type="entry name" value="Ephrin_rec_like"/>
    <property type="match status" value="1"/>
</dbReference>
<dbReference type="CDD" id="cd00033">
    <property type="entry name" value="CCP"/>
    <property type="match status" value="2"/>
</dbReference>
<evidence type="ECO:0000259" key="4">
    <source>
        <dbReference type="PROSITE" id="PS50825"/>
    </source>
</evidence>
<dbReference type="InterPro" id="IPR043555">
    <property type="entry name" value="SRPX-like"/>
</dbReference>
<dbReference type="PANTHER" id="PTHR46343">
    <property type="entry name" value="HYR DOMAIN-CONTAINING PROTEIN"/>
    <property type="match status" value="1"/>
</dbReference>
<dbReference type="SUPFAM" id="SSF57535">
    <property type="entry name" value="Complement control module/SCR domain"/>
    <property type="match status" value="2"/>
</dbReference>